<evidence type="ECO:0000313" key="2">
    <source>
        <dbReference type="Proteomes" id="UP000321464"/>
    </source>
</evidence>
<comment type="caution">
    <text evidence="1">The sequence shown here is derived from an EMBL/GenBank/DDBJ whole genome shotgun (WGS) entry which is preliminary data.</text>
</comment>
<protein>
    <submittedName>
        <fullName evidence="1">Uncharacterized protein</fullName>
    </submittedName>
</protein>
<accession>A0A512AQU2</accession>
<evidence type="ECO:0000313" key="1">
    <source>
        <dbReference type="EMBL" id="GEO02060.1"/>
    </source>
</evidence>
<dbReference type="Proteomes" id="UP000321464">
    <property type="component" value="Unassembled WGS sequence"/>
</dbReference>
<proteinExistence type="predicted"/>
<dbReference type="AlphaFoldDB" id="A0A512AQU2"/>
<dbReference type="EMBL" id="BJYR01000033">
    <property type="protein sequence ID" value="GEO02060.1"/>
    <property type="molecule type" value="Genomic_DNA"/>
</dbReference>
<name>A0A512AQU2_9SPHN</name>
<sequence length="76" mass="8422">MPVKEKARWCVMLIADLNMQCAARDRCIRAFQALFSVPLSQQRRYPGEPLVSTTRPCGRARVAGIDVTAQGTVLTT</sequence>
<gene>
    <name evidence="1" type="ORF">NSE01_38920</name>
</gene>
<keyword evidence="2" id="KW-1185">Reference proteome</keyword>
<reference evidence="1 2" key="1">
    <citation type="submission" date="2019-07" db="EMBL/GenBank/DDBJ databases">
        <title>Whole genome shotgun sequence of Novosphingobium sediminis NBRC 106119.</title>
        <authorList>
            <person name="Hosoyama A."/>
            <person name="Uohara A."/>
            <person name="Ohji S."/>
            <person name="Ichikawa N."/>
        </authorList>
    </citation>
    <scope>NUCLEOTIDE SEQUENCE [LARGE SCALE GENOMIC DNA]</scope>
    <source>
        <strain evidence="1 2">NBRC 106119</strain>
    </source>
</reference>
<organism evidence="1 2">
    <name type="scientific">Novosphingobium sediminis</name>
    <dbReference type="NCBI Taxonomy" id="707214"/>
    <lineage>
        <taxon>Bacteria</taxon>
        <taxon>Pseudomonadati</taxon>
        <taxon>Pseudomonadota</taxon>
        <taxon>Alphaproteobacteria</taxon>
        <taxon>Sphingomonadales</taxon>
        <taxon>Sphingomonadaceae</taxon>
        <taxon>Novosphingobium</taxon>
    </lineage>
</organism>